<proteinExistence type="predicted"/>
<evidence type="ECO:0000313" key="11">
    <source>
        <dbReference type="Proteomes" id="UP001469553"/>
    </source>
</evidence>
<dbReference type="InterPro" id="IPR000742">
    <property type="entry name" value="EGF"/>
</dbReference>
<dbReference type="Proteomes" id="UP001469553">
    <property type="component" value="Unassembled WGS sequence"/>
</dbReference>
<dbReference type="PRINTS" id="PR00010">
    <property type="entry name" value="EGFBLOOD"/>
</dbReference>
<feature type="disulfide bond" evidence="6">
    <location>
        <begin position="114"/>
        <end position="123"/>
    </location>
</feature>
<keyword evidence="2 7" id="KW-0732">Signal</keyword>
<dbReference type="PANTHER" id="PTHR24278">
    <property type="entry name" value="COAGULATION FACTOR"/>
    <property type="match status" value="1"/>
</dbReference>
<dbReference type="InterPro" id="IPR001881">
    <property type="entry name" value="EGF-like_Ca-bd_dom"/>
</dbReference>
<dbReference type="SUPFAM" id="SSF57630">
    <property type="entry name" value="GLA-domain"/>
    <property type="match status" value="1"/>
</dbReference>
<evidence type="ECO:0000256" key="4">
    <source>
        <dbReference type="ARBA" id="ARBA00023145"/>
    </source>
</evidence>
<dbReference type="EMBL" id="JAHRIP010089420">
    <property type="protein sequence ID" value="MEQ2316611.1"/>
    <property type="molecule type" value="Genomic_DNA"/>
</dbReference>
<evidence type="ECO:0000256" key="3">
    <source>
        <dbReference type="ARBA" id="ARBA00022737"/>
    </source>
</evidence>
<keyword evidence="11" id="KW-1185">Reference proteome</keyword>
<evidence type="ECO:0000313" key="10">
    <source>
        <dbReference type="EMBL" id="MEQ2316611.1"/>
    </source>
</evidence>
<dbReference type="PROSITE" id="PS00011">
    <property type="entry name" value="GLA_1"/>
    <property type="match status" value="1"/>
</dbReference>
<keyword evidence="4" id="KW-0865">Zymogen</keyword>
<evidence type="ECO:0000256" key="5">
    <source>
        <dbReference type="ARBA" id="ARBA00023157"/>
    </source>
</evidence>
<dbReference type="SMART" id="SM00179">
    <property type="entry name" value="EGF_CA"/>
    <property type="match status" value="1"/>
</dbReference>
<evidence type="ECO:0000256" key="2">
    <source>
        <dbReference type="ARBA" id="ARBA00022729"/>
    </source>
</evidence>
<comment type="caution">
    <text evidence="6">Lacks conserved residue(s) required for the propagation of feature annotation.</text>
</comment>
<dbReference type="SMART" id="SM00069">
    <property type="entry name" value="GLA"/>
    <property type="match status" value="1"/>
</dbReference>
<evidence type="ECO:0000256" key="1">
    <source>
        <dbReference type="ARBA" id="ARBA00022685"/>
    </source>
</evidence>
<dbReference type="InterPro" id="IPR035972">
    <property type="entry name" value="GLA-like_dom_SF"/>
</dbReference>
<keyword evidence="3" id="KW-0677">Repeat</keyword>
<dbReference type="InterPro" id="IPR050442">
    <property type="entry name" value="Peptidase_S1_coag_factors"/>
</dbReference>
<keyword evidence="6" id="KW-0245">EGF-like domain</keyword>
<sequence length="149" mass="16940">MKSTMLLRVFIAFVFTLQGSQPASVFLEPPEAHGVLVRTRRYNSGWFEELKMGDLERECLEEKCSFEEAREVFEHTEMTNEFWKQYSVPDSCKSGPCQNGGTCISDGASYACLCFPLFRGVNCELEDETTNRYKGHFVQTEFGAFSVLG</sequence>
<dbReference type="Pfam" id="PF00594">
    <property type="entry name" value="Gla"/>
    <property type="match status" value="1"/>
</dbReference>
<keyword evidence="1" id="KW-0165">Cleavage on pair of basic residues</keyword>
<comment type="caution">
    <text evidence="10">The sequence shown here is derived from an EMBL/GenBank/DDBJ whole genome shotgun (WGS) entry which is preliminary data.</text>
</comment>
<feature type="domain" description="Gla" evidence="9">
    <location>
        <begin position="42"/>
        <end position="88"/>
    </location>
</feature>
<evidence type="ECO:0000259" key="8">
    <source>
        <dbReference type="PROSITE" id="PS50026"/>
    </source>
</evidence>
<dbReference type="InterPro" id="IPR000294">
    <property type="entry name" value="GLA_domain"/>
</dbReference>
<reference evidence="10 11" key="1">
    <citation type="submission" date="2021-06" db="EMBL/GenBank/DDBJ databases">
        <authorList>
            <person name="Palmer J.M."/>
        </authorList>
    </citation>
    <scope>NUCLEOTIDE SEQUENCE [LARGE SCALE GENOMIC DNA]</scope>
    <source>
        <strain evidence="10 11">AS_MEX2019</strain>
        <tissue evidence="10">Muscle</tissue>
    </source>
</reference>
<feature type="domain" description="EGF-like" evidence="8">
    <location>
        <begin position="88"/>
        <end position="124"/>
    </location>
</feature>
<dbReference type="PRINTS" id="PR00001">
    <property type="entry name" value="GLABLOOD"/>
</dbReference>
<dbReference type="InterPro" id="IPR017857">
    <property type="entry name" value="Coagulation_fac-like_Gla_dom"/>
</dbReference>
<dbReference type="PROSITE" id="PS00022">
    <property type="entry name" value="EGF_1"/>
    <property type="match status" value="1"/>
</dbReference>
<gene>
    <name evidence="10" type="ORF">AMECASPLE_034165</name>
</gene>
<feature type="signal peptide" evidence="7">
    <location>
        <begin position="1"/>
        <end position="22"/>
    </location>
</feature>
<dbReference type="Pfam" id="PF00008">
    <property type="entry name" value="EGF"/>
    <property type="match status" value="1"/>
</dbReference>
<protein>
    <submittedName>
        <fullName evidence="10">Uncharacterized protein</fullName>
    </submittedName>
</protein>
<keyword evidence="5 6" id="KW-1015">Disulfide bond</keyword>
<name>A0ABV1AED8_9TELE</name>
<dbReference type="Gene3D" id="4.10.740.10">
    <property type="entry name" value="Coagulation Factor IX"/>
    <property type="match status" value="1"/>
</dbReference>
<dbReference type="Gene3D" id="2.10.25.10">
    <property type="entry name" value="Laminin"/>
    <property type="match status" value="1"/>
</dbReference>
<dbReference type="PANTHER" id="PTHR24278:SF26">
    <property type="entry name" value="COAGULATION FACTOR VII"/>
    <property type="match status" value="1"/>
</dbReference>
<dbReference type="PROSITE" id="PS50026">
    <property type="entry name" value="EGF_3"/>
    <property type="match status" value="1"/>
</dbReference>
<accession>A0ABV1AED8</accession>
<organism evidence="10 11">
    <name type="scientific">Ameca splendens</name>
    <dbReference type="NCBI Taxonomy" id="208324"/>
    <lineage>
        <taxon>Eukaryota</taxon>
        <taxon>Metazoa</taxon>
        <taxon>Chordata</taxon>
        <taxon>Craniata</taxon>
        <taxon>Vertebrata</taxon>
        <taxon>Euteleostomi</taxon>
        <taxon>Actinopterygii</taxon>
        <taxon>Neopterygii</taxon>
        <taxon>Teleostei</taxon>
        <taxon>Neoteleostei</taxon>
        <taxon>Acanthomorphata</taxon>
        <taxon>Ovalentaria</taxon>
        <taxon>Atherinomorphae</taxon>
        <taxon>Cyprinodontiformes</taxon>
        <taxon>Goodeidae</taxon>
        <taxon>Ameca</taxon>
    </lineage>
</organism>
<dbReference type="CDD" id="cd00054">
    <property type="entry name" value="EGF_CA"/>
    <property type="match status" value="1"/>
</dbReference>
<dbReference type="SMART" id="SM00181">
    <property type="entry name" value="EGF"/>
    <property type="match status" value="1"/>
</dbReference>
<evidence type="ECO:0000256" key="7">
    <source>
        <dbReference type="SAM" id="SignalP"/>
    </source>
</evidence>
<dbReference type="SUPFAM" id="SSF57196">
    <property type="entry name" value="EGF/Laminin"/>
    <property type="match status" value="1"/>
</dbReference>
<feature type="chain" id="PRO_5046788907" evidence="7">
    <location>
        <begin position="23"/>
        <end position="149"/>
    </location>
</feature>
<evidence type="ECO:0000256" key="6">
    <source>
        <dbReference type="PROSITE-ProRule" id="PRU00076"/>
    </source>
</evidence>
<evidence type="ECO:0000259" key="9">
    <source>
        <dbReference type="PROSITE" id="PS50998"/>
    </source>
</evidence>
<dbReference type="PROSITE" id="PS50998">
    <property type="entry name" value="GLA_2"/>
    <property type="match status" value="1"/>
</dbReference>